<dbReference type="InterPro" id="IPR025770">
    <property type="entry name" value="PPMT_MeTrfase"/>
</dbReference>
<comment type="similarity">
    <text evidence="2 10">Belongs to the class VI-like SAM-binding methyltransferase superfamily. Isoprenylcysteine carboxyl methyltransferase family.</text>
</comment>
<keyword evidence="8 10" id="KW-1133">Transmembrane helix</keyword>
<evidence type="ECO:0000256" key="11">
    <source>
        <dbReference type="SAM" id="MobiDB-lite"/>
    </source>
</evidence>
<dbReference type="GO" id="GO:0032259">
    <property type="term" value="P:methylation"/>
    <property type="evidence" value="ECO:0007669"/>
    <property type="project" value="UniProtKB-KW"/>
</dbReference>
<evidence type="ECO:0000256" key="2">
    <source>
        <dbReference type="ARBA" id="ARBA00009140"/>
    </source>
</evidence>
<evidence type="ECO:0000313" key="12">
    <source>
        <dbReference type="EMBL" id="KAF2641150.1"/>
    </source>
</evidence>
<gene>
    <name evidence="12" type="ORF">P280DRAFT_468814</name>
</gene>
<keyword evidence="5" id="KW-0808">Transferase</keyword>
<feature type="transmembrane region" description="Helical" evidence="10">
    <location>
        <begin position="109"/>
        <end position="127"/>
    </location>
</feature>
<evidence type="ECO:0000256" key="6">
    <source>
        <dbReference type="ARBA" id="ARBA00022691"/>
    </source>
</evidence>
<feature type="transmembrane region" description="Helical" evidence="10">
    <location>
        <begin position="234"/>
        <end position="262"/>
    </location>
</feature>
<dbReference type="OrthoDB" id="422086at2759"/>
<feature type="region of interest" description="Disordered" evidence="11">
    <location>
        <begin position="1"/>
        <end position="32"/>
    </location>
</feature>
<feature type="transmembrane region" description="Helical" evidence="10">
    <location>
        <begin position="147"/>
        <end position="165"/>
    </location>
</feature>
<evidence type="ECO:0000256" key="9">
    <source>
        <dbReference type="ARBA" id="ARBA00023136"/>
    </source>
</evidence>
<dbReference type="EC" id="2.1.1.100" evidence="3 10"/>
<dbReference type="EMBL" id="MU006783">
    <property type="protein sequence ID" value="KAF2641150.1"/>
    <property type="molecule type" value="Genomic_DNA"/>
</dbReference>
<evidence type="ECO:0000313" key="13">
    <source>
        <dbReference type="Proteomes" id="UP000799753"/>
    </source>
</evidence>
<name>A0A6A6S0P4_9PLEO</name>
<dbReference type="PROSITE" id="PS51564">
    <property type="entry name" value="SAM_ICMT"/>
    <property type="match status" value="1"/>
</dbReference>
<keyword evidence="10" id="KW-0256">Endoplasmic reticulum</keyword>
<evidence type="ECO:0000256" key="4">
    <source>
        <dbReference type="ARBA" id="ARBA00022603"/>
    </source>
</evidence>
<feature type="transmembrane region" description="Helical" evidence="10">
    <location>
        <begin position="172"/>
        <end position="191"/>
    </location>
</feature>
<evidence type="ECO:0000256" key="1">
    <source>
        <dbReference type="ARBA" id="ARBA00004141"/>
    </source>
</evidence>
<dbReference type="Pfam" id="PF04140">
    <property type="entry name" value="ICMT"/>
    <property type="match status" value="1"/>
</dbReference>
<dbReference type="PANTHER" id="PTHR12714:SF9">
    <property type="entry name" value="PROTEIN-S-ISOPRENYLCYSTEINE O-METHYLTRANSFERASE"/>
    <property type="match status" value="1"/>
</dbReference>
<keyword evidence="7 10" id="KW-0812">Transmembrane</keyword>
<dbReference type="GO" id="GO:0005789">
    <property type="term" value="C:endoplasmic reticulum membrane"/>
    <property type="evidence" value="ECO:0007669"/>
    <property type="project" value="UniProtKB-SubCell"/>
</dbReference>
<evidence type="ECO:0000256" key="7">
    <source>
        <dbReference type="ARBA" id="ARBA00022692"/>
    </source>
</evidence>
<dbReference type="AlphaFoldDB" id="A0A6A6S0P4"/>
<accession>A0A6A6S0P4</accession>
<dbReference type="Gene3D" id="1.20.120.1630">
    <property type="match status" value="1"/>
</dbReference>
<reference evidence="12" key="1">
    <citation type="journal article" date="2020" name="Stud. Mycol.">
        <title>101 Dothideomycetes genomes: a test case for predicting lifestyles and emergence of pathogens.</title>
        <authorList>
            <person name="Haridas S."/>
            <person name="Albert R."/>
            <person name="Binder M."/>
            <person name="Bloem J."/>
            <person name="Labutti K."/>
            <person name="Salamov A."/>
            <person name="Andreopoulos B."/>
            <person name="Baker S."/>
            <person name="Barry K."/>
            <person name="Bills G."/>
            <person name="Bluhm B."/>
            <person name="Cannon C."/>
            <person name="Castanera R."/>
            <person name="Culley D."/>
            <person name="Daum C."/>
            <person name="Ezra D."/>
            <person name="Gonzalez J."/>
            <person name="Henrissat B."/>
            <person name="Kuo A."/>
            <person name="Liang C."/>
            <person name="Lipzen A."/>
            <person name="Lutzoni F."/>
            <person name="Magnuson J."/>
            <person name="Mondo S."/>
            <person name="Nolan M."/>
            <person name="Ohm R."/>
            <person name="Pangilinan J."/>
            <person name="Park H.-J."/>
            <person name="Ramirez L."/>
            <person name="Alfaro M."/>
            <person name="Sun H."/>
            <person name="Tritt A."/>
            <person name="Yoshinaga Y."/>
            <person name="Zwiers L.-H."/>
            <person name="Turgeon B."/>
            <person name="Goodwin S."/>
            <person name="Spatafora J."/>
            <person name="Crous P."/>
            <person name="Grigoriev I."/>
        </authorList>
    </citation>
    <scope>NUCLEOTIDE SEQUENCE</scope>
    <source>
        <strain evidence="12">CBS 473.64</strain>
    </source>
</reference>
<comment type="subcellular location">
    <subcellularLocation>
        <location evidence="10">Endoplasmic reticulum membrane</location>
        <topology evidence="10">Multi-pass membrane protein</topology>
    </subcellularLocation>
    <subcellularLocation>
        <location evidence="1">Membrane</location>
        <topology evidence="1">Multi-pass membrane protein</topology>
    </subcellularLocation>
</comment>
<keyword evidence="6 10" id="KW-0949">S-adenosyl-L-methionine</keyword>
<feature type="transmembrane region" description="Helical" evidence="10">
    <location>
        <begin position="77"/>
        <end position="97"/>
    </location>
</feature>
<dbReference type="Proteomes" id="UP000799753">
    <property type="component" value="Unassembled WGS sequence"/>
</dbReference>
<keyword evidence="4 10" id="KW-0489">Methyltransferase</keyword>
<keyword evidence="9 10" id="KW-0472">Membrane</keyword>
<dbReference type="InterPro" id="IPR007269">
    <property type="entry name" value="ICMT_MeTrfase"/>
</dbReference>
<protein>
    <recommendedName>
        <fullName evidence="3 10">Protein-S-isoprenylcysteine O-methyltransferase</fullName>
        <ecNumber evidence="3 10">2.1.1.100</ecNumber>
    </recommendedName>
</protein>
<dbReference type="GO" id="GO:0004671">
    <property type="term" value="F:protein C-terminal S-isoprenylcysteine carboxyl O-methyltransferase activity"/>
    <property type="evidence" value="ECO:0007669"/>
    <property type="project" value="UniProtKB-EC"/>
</dbReference>
<evidence type="ECO:0000256" key="10">
    <source>
        <dbReference type="RuleBase" id="RU362022"/>
    </source>
</evidence>
<dbReference type="PANTHER" id="PTHR12714">
    <property type="entry name" value="PROTEIN-S ISOPRENYLCYSTEINE O-METHYLTRANSFERASE"/>
    <property type="match status" value="1"/>
</dbReference>
<evidence type="ECO:0000256" key="5">
    <source>
        <dbReference type="ARBA" id="ARBA00022679"/>
    </source>
</evidence>
<evidence type="ECO:0000256" key="8">
    <source>
        <dbReference type="ARBA" id="ARBA00022989"/>
    </source>
</evidence>
<organism evidence="12 13">
    <name type="scientific">Massarina eburnea CBS 473.64</name>
    <dbReference type="NCBI Taxonomy" id="1395130"/>
    <lineage>
        <taxon>Eukaryota</taxon>
        <taxon>Fungi</taxon>
        <taxon>Dikarya</taxon>
        <taxon>Ascomycota</taxon>
        <taxon>Pezizomycotina</taxon>
        <taxon>Dothideomycetes</taxon>
        <taxon>Pleosporomycetidae</taxon>
        <taxon>Pleosporales</taxon>
        <taxon>Massarineae</taxon>
        <taxon>Massarinaceae</taxon>
        <taxon>Massarina</taxon>
    </lineage>
</organism>
<proteinExistence type="inferred from homology"/>
<sequence length="295" mass="33251">MAEHRNGNGNGNATATASSPKPDVSFPISRPVERGPWTAELDAKLREQQALRDAQFRRDNVLPRAYFPGGDRSLSAIAIRAFLLGTVGATSAFLALALGYNASRLWRPFFFVATLSVFHFLEFWTTAEFNTPIAYVSSFLLTNGDRYRQAHTVALVEAVVTSLFLPTWQARVNPPVVIALGVVMIAVGQVVRSTAMAQAGTNFNHQVQSKKNEGHELVTHGLYQCFRHPSYFGFFWWGIGTQVALGNTFSFIAYTGILWYFFKKRITHEEKHLIQFFGEDYNVYKARTRVWIPFI</sequence>
<comment type="catalytic activity">
    <reaction evidence="10">
        <text>[protein]-C-terminal S-[(2E,6E)-farnesyl]-L-cysteine + S-adenosyl-L-methionine = [protein]-C-terminal S-[(2E,6E)-farnesyl]-L-cysteine methyl ester + S-adenosyl-L-homocysteine</text>
        <dbReference type="Rhea" id="RHEA:21672"/>
        <dbReference type="Rhea" id="RHEA-COMP:12125"/>
        <dbReference type="Rhea" id="RHEA-COMP:12126"/>
        <dbReference type="ChEBI" id="CHEBI:57856"/>
        <dbReference type="ChEBI" id="CHEBI:59789"/>
        <dbReference type="ChEBI" id="CHEBI:90510"/>
        <dbReference type="ChEBI" id="CHEBI:90511"/>
        <dbReference type="EC" id="2.1.1.100"/>
    </reaction>
</comment>
<keyword evidence="13" id="KW-1185">Reference proteome</keyword>
<evidence type="ECO:0000256" key="3">
    <source>
        <dbReference type="ARBA" id="ARBA00012151"/>
    </source>
</evidence>